<proteinExistence type="predicted"/>
<protein>
    <submittedName>
        <fullName evidence="1">Uncharacterized protein</fullName>
    </submittedName>
</protein>
<organism evidence="1">
    <name type="scientific">marine sediment metagenome</name>
    <dbReference type="NCBI Taxonomy" id="412755"/>
    <lineage>
        <taxon>unclassified sequences</taxon>
        <taxon>metagenomes</taxon>
        <taxon>ecological metagenomes</taxon>
    </lineage>
</organism>
<accession>A0A0F9FH40</accession>
<dbReference type="EMBL" id="LAZR01030443">
    <property type="protein sequence ID" value="KKL56580.1"/>
    <property type="molecule type" value="Genomic_DNA"/>
</dbReference>
<evidence type="ECO:0000313" key="1">
    <source>
        <dbReference type="EMBL" id="KKL56580.1"/>
    </source>
</evidence>
<reference evidence="1" key="1">
    <citation type="journal article" date="2015" name="Nature">
        <title>Complex archaea that bridge the gap between prokaryotes and eukaryotes.</title>
        <authorList>
            <person name="Spang A."/>
            <person name="Saw J.H."/>
            <person name="Jorgensen S.L."/>
            <person name="Zaremba-Niedzwiedzka K."/>
            <person name="Martijn J."/>
            <person name="Lind A.E."/>
            <person name="van Eijk R."/>
            <person name="Schleper C."/>
            <person name="Guy L."/>
            <person name="Ettema T.J."/>
        </authorList>
    </citation>
    <scope>NUCLEOTIDE SEQUENCE</scope>
</reference>
<dbReference type="AlphaFoldDB" id="A0A0F9FH40"/>
<sequence length="134" mass="13877">MADELIITDLLGDGGDPIEYTCLDNTAIAKGAVMELEDVRTVKKVSADNKPLAGIAEHEKVANDGATTISVVTNCIAKAKCGATSATVGKSQAAHAADNTLGDADTDDDELGYSIGYALETATTGETYLVRIKK</sequence>
<gene>
    <name evidence="1" type="ORF">LCGC14_2243980</name>
</gene>
<comment type="caution">
    <text evidence="1">The sequence shown here is derived from an EMBL/GenBank/DDBJ whole genome shotgun (WGS) entry which is preliminary data.</text>
</comment>
<name>A0A0F9FH40_9ZZZZ</name>